<comment type="caution">
    <text evidence="1">The sequence shown here is derived from an EMBL/GenBank/DDBJ whole genome shotgun (WGS) entry which is preliminary data.</text>
</comment>
<dbReference type="AlphaFoldDB" id="A0A4Y2GZD6"/>
<evidence type="ECO:0000313" key="2">
    <source>
        <dbReference type="Proteomes" id="UP000499080"/>
    </source>
</evidence>
<keyword evidence="2" id="KW-1185">Reference proteome</keyword>
<accession>A0A4Y2GZD6</accession>
<reference evidence="1 2" key="1">
    <citation type="journal article" date="2019" name="Sci. Rep.">
        <title>Orb-weaving spider Araneus ventricosus genome elucidates the spidroin gene catalogue.</title>
        <authorList>
            <person name="Kono N."/>
            <person name="Nakamura H."/>
            <person name="Ohtoshi R."/>
            <person name="Moran D.A.P."/>
            <person name="Shinohara A."/>
            <person name="Yoshida Y."/>
            <person name="Fujiwara M."/>
            <person name="Mori M."/>
            <person name="Tomita M."/>
            <person name="Arakawa K."/>
        </authorList>
    </citation>
    <scope>NUCLEOTIDE SEQUENCE [LARGE SCALE GENOMIC DNA]</scope>
</reference>
<organism evidence="1 2">
    <name type="scientific">Araneus ventricosus</name>
    <name type="common">Orbweaver spider</name>
    <name type="synonym">Epeira ventricosa</name>
    <dbReference type="NCBI Taxonomy" id="182803"/>
    <lineage>
        <taxon>Eukaryota</taxon>
        <taxon>Metazoa</taxon>
        <taxon>Ecdysozoa</taxon>
        <taxon>Arthropoda</taxon>
        <taxon>Chelicerata</taxon>
        <taxon>Arachnida</taxon>
        <taxon>Araneae</taxon>
        <taxon>Araneomorphae</taxon>
        <taxon>Entelegynae</taxon>
        <taxon>Araneoidea</taxon>
        <taxon>Araneidae</taxon>
        <taxon>Araneus</taxon>
    </lineage>
</organism>
<sequence length="375" mass="42785">MNPSTPGKRKREISCTLPVKKGKYLDDLTLSSGKCDLPVNACSQNQSSNVDSPAENYFPAENSTDVKKFHSLPPHVSLNQSIENNDAGFNLKSDLRSQEKKYVARPPKFQWKIRREKYLKLKDNRLANKLVTRAKRLVNKLVTRNVNPSLEKNIICDKPSSKAEQLNPDSHVLADISNDFSLKIQTMSPLAPPNAYFSKEVAVKVVSDLLLLVDMTVSLKSPLKLTNKLYWKYYLNFLSNRINRFISNEKVATNASLVATFRLLLKYPFMRHLIRHSNNGLNGDLKYLLHQAFKEYRSVSFTKAVEDFKIPNRQNDETLSENVSDVKSSIEPINSVVNCKNCNCNLFQNIPSMSNITADVFFAFPHYLTRRTSFK</sequence>
<dbReference type="Proteomes" id="UP000499080">
    <property type="component" value="Unassembled WGS sequence"/>
</dbReference>
<name>A0A4Y2GZD6_ARAVE</name>
<gene>
    <name evidence="1" type="ORF">AVEN_10387_1</name>
</gene>
<dbReference type="OrthoDB" id="6437939at2759"/>
<evidence type="ECO:0000313" key="1">
    <source>
        <dbReference type="EMBL" id="GBM58086.1"/>
    </source>
</evidence>
<protein>
    <submittedName>
        <fullName evidence="1">Uncharacterized protein</fullName>
    </submittedName>
</protein>
<dbReference type="EMBL" id="BGPR01001621">
    <property type="protein sequence ID" value="GBM58086.1"/>
    <property type="molecule type" value="Genomic_DNA"/>
</dbReference>
<proteinExistence type="predicted"/>